<name>A0A0K1PGC0_9BACT</name>
<accession>A0A0K1PGC0</accession>
<dbReference type="STRING" id="1391653.AKJ08_2970"/>
<dbReference type="OrthoDB" id="4476670at2"/>
<dbReference type="GO" id="GO:0004497">
    <property type="term" value="F:monooxygenase activity"/>
    <property type="evidence" value="ECO:0007669"/>
    <property type="project" value="UniProtKB-KW"/>
</dbReference>
<gene>
    <name evidence="2" type="ORF">AKJ08_2970</name>
</gene>
<dbReference type="InterPro" id="IPR011008">
    <property type="entry name" value="Dimeric_a/b-barrel"/>
</dbReference>
<evidence type="ECO:0000313" key="2">
    <source>
        <dbReference type="EMBL" id="AKU92583.1"/>
    </source>
</evidence>
<dbReference type="Pfam" id="PF03992">
    <property type="entry name" value="ABM"/>
    <property type="match status" value="1"/>
</dbReference>
<reference evidence="2 3" key="1">
    <citation type="submission" date="2015-08" db="EMBL/GenBank/DDBJ databases">
        <authorList>
            <person name="Babu N.S."/>
            <person name="Beckwith C.J."/>
            <person name="Beseler K.G."/>
            <person name="Brison A."/>
            <person name="Carone J.V."/>
            <person name="Caskin T.P."/>
            <person name="Diamond M."/>
            <person name="Durham M.E."/>
            <person name="Foxe J.M."/>
            <person name="Go M."/>
            <person name="Henderson B.A."/>
            <person name="Jones I.B."/>
            <person name="McGettigan J.A."/>
            <person name="Micheletti S.J."/>
            <person name="Nasrallah M.E."/>
            <person name="Ortiz D."/>
            <person name="Piller C.R."/>
            <person name="Privatt S.R."/>
            <person name="Schneider S.L."/>
            <person name="Sharp S."/>
            <person name="Smith T.C."/>
            <person name="Stanton J.D."/>
            <person name="Ullery H.E."/>
            <person name="Wilson R.J."/>
            <person name="Serrano M.G."/>
            <person name="Buck G."/>
            <person name="Lee V."/>
            <person name="Wang Y."/>
            <person name="Carvalho R."/>
            <person name="Voegtly L."/>
            <person name="Shi R."/>
            <person name="Duckworth R."/>
            <person name="Johnson A."/>
            <person name="Loviza R."/>
            <person name="Walstead R."/>
            <person name="Shah Z."/>
            <person name="Kiflezghi M."/>
            <person name="Wade K."/>
            <person name="Ball S.L."/>
            <person name="Bradley K.W."/>
            <person name="Asai D.J."/>
            <person name="Bowman C.A."/>
            <person name="Russell D.A."/>
            <person name="Pope W.H."/>
            <person name="Jacobs-Sera D."/>
            <person name="Hendrix R.W."/>
            <person name="Hatfull G.F."/>
        </authorList>
    </citation>
    <scope>NUCLEOTIDE SEQUENCE [LARGE SCALE GENOMIC DNA]</scope>
    <source>
        <strain evidence="2 3">DSM 27710</strain>
    </source>
</reference>
<dbReference type="SUPFAM" id="SSF54909">
    <property type="entry name" value="Dimeric alpha+beta barrel"/>
    <property type="match status" value="1"/>
</dbReference>
<feature type="domain" description="ABM" evidence="1">
    <location>
        <begin position="20"/>
        <end position="81"/>
    </location>
</feature>
<keyword evidence="3" id="KW-1185">Reference proteome</keyword>
<protein>
    <submittedName>
        <fullName evidence="2">Antibiotic biosynthesis monooxygenase</fullName>
    </submittedName>
</protein>
<dbReference type="InterPro" id="IPR007138">
    <property type="entry name" value="ABM_dom"/>
</dbReference>
<evidence type="ECO:0000259" key="1">
    <source>
        <dbReference type="Pfam" id="PF03992"/>
    </source>
</evidence>
<dbReference type="AlphaFoldDB" id="A0A0K1PGC0"/>
<dbReference type="Gene3D" id="3.30.70.100">
    <property type="match status" value="1"/>
</dbReference>
<keyword evidence="2" id="KW-0503">Monooxygenase</keyword>
<evidence type="ECO:0000313" key="3">
    <source>
        <dbReference type="Proteomes" id="UP000055590"/>
    </source>
</evidence>
<dbReference type="KEGG" id="vin:AKJ08_2970"/>
<dbReference type="Proteomes" id="UP000055590">
    <property type="component" value="Chromosome"/>
</dbReference>
<dbReference type="EMBL" id="CP012332">
    <property type="protein sequence ID" value="AKU92583.1"/>
    <property type="molecule type" value="Genomic_DNA"/>
</dbReference>
<proteinExistence type="predicted"/>
<organism evidence="2 3">
    <name type="scientific">Vulgatibacter incomptus</name>
    <dbReference type="NCBI Taxonomy" id="1391653"/>
    <lineage>
        <taxon>Bacteria</taxon>
        <taxon>Pseudomonadati</taxon>
        <taxon>Myxococcota</taxon>
        <taxon>Myxococcia</taxon>
        <taxon>Myxococcales</taxon>
        <taxon>Cystobacterineae</taxon>
        <taxon>Vulgatibacteraceae</taxon>
        <taxon>Vulgatibacter</taxon>
    </lineage>
</organism>
<keyword evidence="2" id="KW-0560">Oxidoreductase</keyword>
<sequence>MHEVHIDPSSHPNHIYRIDNFSIPEAARSEFERAMRRSLAFLQTQPGFRGHVAFSKLGGPTKFQYVTIAVWESQAAFEHAKDAMKVYAKEIGFDAAAKLAEWGAEAELGAYLASPDLQ</sequence>
<dbReference type="RefSeq" id="WP_050726732.1">
    <property type="nucleotide sequence ID" value="NZ_CP012332.1"/>
</dbReference>